<dbReference type="EMBL" id="JANBQF010001045">
    <property type="protein sequence ID" value="KAJ1998198.1"/>
    <property type="molecule type" value="Genomic_DNA"/>
</dbReference>
<name>A0A9W8B8I3_9FUNG</name>
<accession>A0A9W8B8I3</accession>
<keyword evidence="2" id="KW-1185">Reference proteome</keyword>
<organism evidence="1 2">
    <name type="scientific">Coemansia thaxteri</name>
    <dbReference type="NCBI Taxonomy" id="2663907"/>
    <lineage>
        <taxon>Eukaryota</taxon>
        <taxon>Fungi</taxon>
        <taxon>Fungi incertae sedis</taxon>
        <taxon>Zoopagomycota</taxon>
        <taxon>Kickxellomycotina</taxon>
        <taxon>Kickxellomycetes</taxon>
        <taxon>Kickxellales</taxon>
        <taxon>Kickxellaceae</taxon>
        <taxon>Coemansia</taxon>
    </lineage>
</organism>
<evidence type="ECO:0000313" key="2">
    <source>
        <dbReference type="Proteomes" id="UP001150907"/>
    </source>
</evidence>
<comment type="caution">
    <text evidence="1">The sequence shown here is derived from an EMBL/GenBank/DDBJ whole genome shotgun (WGS) entry which is preliminary data.</text>
</comment>
<reference evidence="1" key="1">
    <citation type="submission" date="2022-07" db="EMBL/GenBank/DDBJ databases">
        <title>Phylogenomic reconstructions and comparative analyses of Kickxellomycotina fungi.</title>
        <authorList>
            <person name="Reynolds N.K."/>
            <person name="Stajich J.E."/>
            <person name="Barry K."/>
            <person name="Grigoriev I.V."/>
            <person name="Crous P."/>
            <person name="Smith M.E."/>
        </authorList>
    </citation>
    <scope>NUCLEOTIDE SEQUENCE</scope>
    <source>
        <strain evidence="1">IMI 214461</strain>
    </source>
</reference>
<dbReference type="Proteomes" id="UP001150907">
    <property type="component" value="Unassembled WGS sequence"/>
</dbReference>
<proteinExistence type="predicted"/>
<gene>
    <name evidence="1" type="ORF">H4R26_005548</name>
</gene>
<dbReference type="OrthoDB" id="5584344at2759"/>
<evidence type="ECO:0000313" key="1">
    <source>
        <dbReference type="EMBL" id="KAJ1998198.1"/>
    </source>
</evidence>
<protein>
    <submittedName>
        <fullName evidence="1">Uncharacterized protein</fullName>
    </submittedName>
</protein>
<dbReference type="AlphaFoldDB" id="A0A9W8B8I3"/>
<sequence length="137" mass="14331">MLASAATGQQAPSPTSAVIARAQAPRAEEVLRADVYAMAEQLSREFVDALFDVRALSLHKSAVNAQTRARDDDDGGDSDDTSKLISQVVSAFRPIVKSFANVVSAVLPAGPQQQLVKAAAGAVDSLLPLILKYALGI</sequence>